<dbReference type="CDD" id="cd00560">
    <property type="entry name" value="PanC"/>
    <property type="match status" value="1"/>
</dbReference>
<evidence type="ECO:0000256" key="6">
    <source>
        <dbReference type="ARBA" id="ARBA00022840"/>
    </source>
</evidence>
<accession>A0A179B5P7</accession>
<dbReference type="InterPro" id="IPR042176">
    <property type="entry name" value="Pantoate_ligase_C"/>
</dbReference>
<comment type="miscellaneous">
    <text evidence="8">The reaction proceeds by a bi uni uni bi ping pong mechanism.</text>
</comment>
<evidence type="ECO:0000256" key="1">
    <source>
        <dbReference type="ARBA" id="ARBA00004990"/>
    </source>
</evidence>
<feature type="binding site" evidence="8">
    <location>
        <begin position="148"/>
        <end position="151"/>
    </location>
    <ligand>
        <name>ATP</name>
        <dbReference type="ChEBI" id="CHEBI:30616"/>
    </ligand>
</feature>
<feature type="active site" description="Proton donor" evidence="8">
    <location>
        <position position="38"/>
    </location>
</feature>
<dbReference type="InterPro" id="IPR004821">
    <property type="entry name" value="Cyt_trans-like"/>
</dbReference>
<dbReference type="NCBIfam" id="TIGR00018">
    <property type="entry name" value="panC"/>
    <property type="match status" value="1"/>
</dbReference>
<dbReference type="RefSeq" id="WP_064231619.1">
    <property type="nucleotide sequence ID" value="NZ_LVZK01000001.1"/>
</dbReference>
<dbReference type="Gene3D" id="3.30.1300.10">
    <property type="entry name" value="Pantoate-beta-alanine ligase, C-terminal domain"/>
    <property type="match status" value="1"/>
</dbReference>
<dbReference type="Pfam" id="PF02569">
    <property type="entry name" value="Pantoate_ligase"/>
    <property type="match status" value="1"/>
</dbReference>
<keyword evidence="8" id="KW-0963">Cytoplasm</keyword>
<evidence type="ECO:0000256" key="7">
    <source>
        <dbReference type="ARBA" id="ARBA00048258"/>
    </source>
</evidence>
<dbReference type="InterPro" id="IPR003721">
    <property type="entry name" value="Pantoate_ligase"/>
</dbReference>
<feature type="binding site" evidence="8">
    <location>
        <position position="62"/>
    </location>
    <ligand>
        <name>(R)-pantoate</name>
        <dbReference type="ChEBI" id="CHEBI:15980"/>
    </ligand>
</feature>
<dbReference type="InterPro" id="IPR014729">
    <property type="entry name" value="Rossmann-like_a/b/a_fold"/>
</dbReference>
<dbReference type="PANTHER" id="PTHR21299:SF1">
    <property type="entry name" value="PANTOATE--BETA-ALANINE LIGASE"/>
    <property type="match status" value="1"/>
</dbReference>
<dbReference type="GO" id="GO:0005829">
    <property type="term" value="C:cytosol"/>
    <property type="evidence" value="ECO:0007669"/>
    <property type="project" value="TreeGrafter"/>
</dbReference>
<reference evidence="9 10" key="1">
    <citation type="submission" date="2016-04" db="EMBL/GenBank/DDBJ databases">
        <title>Peptidophaga gingivicola gen. nov., sp. nov., isolated from human subgingival plaque.</title>
        <authorList>
            <person name="Beall C.J."/>
            <person name="Mokrzan E.M."/>
            <person name="Griffen A.L."/>
            <person name="Leys E.J."/>
        </authorList>
    </citation>
    <scope>NUCLEOTIDE SEQUENCE [LARGE SCALE GENOMIC DNA]</scope>
    <source>
        <strain evidence="9 10">BA112</strain>
    </source>
</reference>
<keyword evidence="10" id="KW-1185">Reference proteome</keyword>
<evidence type="ECO:0000313" key="10">
    <source>
        <dbReference type="Proteomes" id="UP000078368"/>
    </source>
</evidence>
<comment type="pathway">
    <text evidence="1 8">Cofactor biosynthesis; (R)-pantothenate biosynthesis; (R)-pantothenate from (R)-pantoate and beta-alanine: step 1/1.</text>
</comment>
<keyword evidence="3 8" id="KW-0436">Ligase</keyword>
<evidence type="ECO:0000256" key="4">
    <source>
        <dbReference type="ARBA" id="ARBA00022655"/>
    </source>
</evidence>
<dbReference type="Proteomes" id="UP000078368">
    <property type="component" value="Unassembled WGS sequence"/>
</dbReference>
<proteinExistence type="inferred from homology"/>
<evidence type="ECO:0000256" key="2">
    <source>
        <dbReference type="ARBA" id="ARBA00009256"/>
    </source>
</evidence>
<comment type="caution">
    <text evidence="8">Lacks conserved residue(s) required for the propagation of feature annotation.</text>
</comment>
<dbReference type="GO" id="GO:0004592">
    <property type="term" value="F:pantoate-beta-alanine ligase activity"/>
    <property type="evidence" value="ECO:0007669"/>
    <property type="project" value="UniProtKB-UniRule"/>
</dbReference>
<dbReference type="SUPFAM" id="SSF52374">
    <property type="entry name" value="Nucleotidylyl transferase"/>
    <property type="match status" value="1"/>
</dbReference>
<feature type="binding site" evidence="8">
    <location>
        <position position="62"/>
    </location>
    <ligand>
        <name>beta-alanine</name>
        <dbReference type="ChEBI" id="CHEBI:57966"/>
    </ligand>
</feature>
<dbReference type="PANTHER" id="PTHR21299">
    <property type="entry name" value="CYTIDYLATE KINASE/PANTOATE-BETA-ALANINE LIGASE"/>
    <property type="match status" value="1"/>
</dbReference>
<dbReference type="HAMAP" id="MF_00158">
    <property type="entry name" value="PanC"/>
    <property type="match status" value="1"/>
</dbReference>
<dbReference type="GO" id="GO:0015940">
    <property type="term" value="P:pantothenate biosynthetic process"/>
    <property type="evidence" value="ECO:0007669"/>
    <property type="project" value="UniProtKB-UniRule"/>
</dbReference>
<dbReference type="UniPathway" id="UPA00028">
    <property type="reaction ID" value="UER00005"/>
</dbReference>
<comment type="function">
    <text evidence="8">Catalyzes the condensation of pantoate with beta-alanine in an ATP-dependent reaction via a pantoyl-adenylate intermediate.</text>
</comment>
<evidence type="ECO:0000256" key="5">
    <source>
        <dbReference type="ARBA" id="ARBA00022741"/>
    </source>
</evidence>
<feature type="binding site" evidence="8">
    <location>
        <begin position="31"/>
        <end position="38"/>
    </location>
    <ligand>
        <name>ATP</name>
        <dbReference type="ChEBI" id="CHEBI:30616"/>
    </ligand>
</feature>
<evidence type="ECO:0000256" key="3">
    <source>
        <dbReference type="ARBA" id="ARBA00022598"/>
    </source>
</evidence>
<keyword evidence="4 8" id="KW-0566">Pantothenate biosynthesis</keyword>
<keyword evidence="6 8" id="KW-0067">ATP-binding</keyword>
<sequence>MVGVTKVARTKADLAEALGALKGTSALVMTMGALHEGHLALVRAAKKAADNVVVSIFVNPLQFGPGEDYEAYPRDLEADLAFLEAVGVQAVYAPEAEDVYPRDPLVRIDPGPMAAVLEGKTRPTHFAGVLQVVHKVLNLVRPDIAFFGQKDAQQLALIRTMAADLDMPVEIRAVPIERDVDGLALSSRNSYLSPTERIEALALNQALAVGADAAQRGLSPKEVRDVAERHLREAPGVKIDYLALVDPETFAAIDGQTFSAGGAEASPSDGSVTMQAGGAPSKHGRGLLAVAAWVGPTRLIDNMEVELRG</sequence>
<dbReference type="STRING" id="1823756.A4H34_00380"/>
<gene>
    <name evidence="8" type="primary">panC</name>
    <name evidence="9" type="ORF">A4H34_00380</name>
</gene>
<comment type="catalytic activity">
    <reaction evidence="7 8">
        <text>(R)-pantoate + beta-alanine + ATP = (R)-pantothenate + AMP + diphosphate + H(+)</text>
        <dbReference type="Rhea" id="RHEA:10912"/>
        <dbReference type="ChEBI" id="CHEBI:15378"/>
        <dbReference type="ChEBI" id="CHEBI:15980"/>
        <dbReference type="ChEBI" id="CHEBI:29032"/>
        <dbReference type="ChEBI" id="CHEBI:30616"/>
        <dbReference type="ChEBI" id="CHEBI:33019"/>
        <dbReference type="ChEBI" id="CHEBI:57966"/>
        <dbReference type="ChEBI" id="CHEBI:456215"/>
        <dbReference type="EC" id="6.3.2.1"/>
    </reaction>
</comment>
<comment type="similarity">
    <text evidence="2 8">Belongs to the pantothenate synthetase family.</text>
</comment>
<dbReference type="Gene3D" id="3.40.50.620">
    <property type="entry name" value="HUPs"/>
    <property type="match status" value="1"/>
</dbReference>
<comment type="subcellular location">
    <subcellularLocation>
        <location evidence="8">Cytoplasm</location>
    </subcellularLocation>
</comment>
<evidence type="ECO:0000256" key="8">
    <source>
        <dbReference type="HAMAP-Rule" id="MF_00158"/>
    </source>
</evidence>
<dbReference type="OrthoDB" id="9773087at2"/>
<keyword evidence="5 8" id="KW-0547">Nucleotide-binding</keyword>
<dbReference type="GO" id="GO:0005524">
    <property type="term" value="F:ATP binding"/>
    <property type="evidence" value="ECO:0007669"/>
    <property type="project" value="UniProtKB-KW"/>
</dbReference>
<dbReference type="NCBIfam" id="TIGR00125">
    <property type="entry name" value="cyt_tran_rel"/>
    <property type="match status" value="1"/>
</dbReference>
<dbReference type="AlphaFoldDB" id="A0A179B5P7"/>
<dbReference type="EMBL" id="LVZK01000001">
    <property type="protein sequence ID" value="OAP87016.1"/>
    <property type="molecule type" value="Genomic_DNA"/>
</dbReference>
<comment type="caution">
    <text evidence="9">The sequence shown here is derived from an EMBL/GenBank/DDBJ whole genome shotgun (WGS) entry which is preliminary data.</text>
</comment>
<organism evidence="9 10">
    <name type="scientific">Peptidiphaga gingivicola</name>
    <dbReference type="NCBI Taxonomy" id="2741497"/>
    <lineage>
        <taxon>Bacteria</taxon>
        <taxon>Bacillati</taxon>
        <taxon>Actinomycetota</taxon>
        <taxon>Actinomycetes</taxon>
        <taxon>Actinomycetales</taxon>
        <taxon>Actinomycetaceae</taxon>
        <taxon>Peptidiphaga</taxon>
    </lineage>
</organism>
<feature type="binding site" evidence="8">
    <location>
        <position position="154"/>
    </location>
    <ligand>
        <name>(R)-pantoate</name>
        <dbReference type="ChEBI" id="CHEBI:15980"/>
    </ligand>
</feature>
<dbReference type="EC" id="6.3.2.1" evidence="8"/>
<feature type="binding site" evidence="8">
    <location>
        <begin position="185"/>
        <end position="188"/>
    </location>
    <ligand>
        <name>ATP</name>
        <dbReference type="ChEBI" id="CHEBI:30616"/>
    </ligand>
</feature>
<name>A0A179B5P7_9ACTO</name>
<protein>
    <recommendedName>
        <fullName evidence="8">Pantothenate synthetase</fullName>
        <shortName evidence="8">PS</shortName>
        <ecNumber evidence="8">6.3.2.1</ecNumber>
    </recommendedName>
    <alternativeName>
        <fullName evidence="8">Pantoate--beta-alanine ligase</fullName>
    </alternativeName>
    <alternativeName>
        <fullName evidence="8">Pantoate-activating enzyme</fullName>
    </alternativeName>
</protein>
<evidence type="ECO:0000313" key="9">
    <source>
        <dbReference type="EMBL" id="OAP87016.1"/>
    </source>
</evidence>
<comment type="subunit">
    <text evidence="8">Homodimer.</text>
</comment>